<evidence type="ECO:0000313" key="5">
    <source>
        <dbReference type="Proteomes" id="UP001556367"/>
    </source>
</evidence>
<evidence type="ECO:0000256" key="2">
    <source>
        <dbReference type="SAM" id="SignalP"/>
    </source>
</evidence>
<reference evidence="5" key="1">
    <citation type="submission" date="2024-06" db="EMBL/GenBank/DDBJ databases">
        <title>Multi-omics analyses provide insights into the biosynthesis of the anticancer antibiotic pleurotin in Hohenbuehelia grisea.</title>
        <authorList>
            <person name="Weaver J.A."/>
            <person name="Alberti F."/>
        </authorList>
    </citation>
    <scope>NUCLEOTIDE SEQUENCE [LARGE SCALE GENOMIC DNA]</scope>
    <source>
        <strain evidence="5">T-177</strain>
    </source>
</reference>
<proteinExistence type="predicted"/>
<dbReference type="InterPro" id="IPR051589">
    <property type="entry name" value="Sialate-O-sulfotransferase"/>
</dbReference>
<evidence type="ECO:0000313" key="4">
    <source>
        <dbReference type="EMBL" id="KAL0946020.1"/>
    </source>
</evidence>
<feature type="domain" description="WSC" evidence="3">
    <location>
        <begin position="144"/>
        <end position="236"/>
    </location>
</feature>
<keyword evidence="2" id="KW-0732">Signal</keyword>
<dbReference type="PROSITE" id="PS51212">
    <property type="entry name" value="WSC"/>
    <property type="match status" value="2"/>
</dbReference>
<comment type="caution">
    <text evidence="4">The sequence shown here is derived from an EMBL/GenBank/DDBJ whole genome shotgun (WGS) entry which is preliminary data.</text>
</comment>
<dbReference type="EMBL" id="JASNQZ010000015">
    <property type="protein sequence ID" value="KAL0946020.1"/>
    <property type="molecule type" value="Genomic_DNA"/>
</dbReference>
<dbReference type="InterPro" id="IPR002889">
    <property type="entry name" value="WSC_carb-bd"/>
</dbReference>
<sequence>MAHSFFSVIAFYLTIAALSEARSPFARRQFVPSSLPAPWTSQGCFIDSVNSRTLTGASFQSSCLTVESCLSFCSASGYTFAGVEFSRECYCGFSLPTTAVATSIDECNSACTGNTAQSCGAGNRLNVFSTGGSGPSVPQNAGDNWNYQGCYTDNVNTRTLTVPYHIDGGATIAACASTCKSHGFVYAGLEFADECWCGNSIGSASKAPDGDCNMACKGNLSQFCGGTNRLTLYHLDGSTGTTPGSDPPQVCTSTNVARFNPVAVFKVPPASGPTSLGIGDLDVNTIPHISYGIFSTGGAGSWVFYQLLNGQILPKGTIPFPAPVSLNLFAGDSPTFVSTQFPPPGYSGYCAMANTGGPDLLAAGGRSDLWSLCSNTTAGGRLDVVWDAKPSHPHYVLSSCKAVNIQMTPA</sequence>
<dbReference type="Proteomes" id="UP001556367">
    <property type="component" value="Unassembled WGS sequence"/>
</dbReference>
<protein>
    <recommendedName>
        <fullName evidence="3">WSC domain-containing protein</fullName>
    </recommendedName>
</protein>
<accession>A0ABR3IRW5</accession>
<dbReference type="Pfam" id="PF01822">
    <property type="entry name" value="WSC"/>
    <property type="match status" value="2"/>
</dbReference>
<organism evidence="4 5">
    <name type="scientific">Hohenbuehelia grisea</name>
    <dbReference type="NCBI Taxonomy" id="104357"/>
    <lineage>
        <taxon>Eukaryota</taxon>
        <taxon>Fungi</taxon>
        <taxon>Dikarya</taxon>
        <taxon>Basidiomycota</taxon>
        <taxon>Agaricomycotina</taxon>
        <taxon>Agaricomycetes</taxon>
        <taxon>Agaricomycetidae</taxon>
        <taxon>Agaricales</taxon>
        <taxon>Pleurotineae</taxon>
        <taxon>Pleurotaceae</taxon>
        <taxon>Hohenbuehelia</taxon>
    </lineage>
</organism>
<dbReference type="SMART" id="SM00321">
    <property type="entry name" value="WSC"/>
    <property type="match status" value="2"/>
</dbReference>
<evidence type="ECO:0000256" key="1">
    <source>
        <dbReference type="ARBA" id="ARBA00022737"/>
    </source>
</evidence>
<feature type="domain" description="WSC" evidence="3">
    <location>
        <begin position="38"/>
        <end position="131"/>
    </location>
</feature>
<feature type="chain" id="PRO_5045949113" description="WSC domain-containing protein" evidence="2">
    <location>
        <begin position="22"/>
        <end position="410"/>
    </location>
</feature>
<feature type="signal peptide" evidence="2">
    <location>
        <begin position="1"/>
        <end position="21"/>
    </location>
</feature>
<evidence type="ECO:0000259" key="3">
    <source>
        <dbReference type="PROSITE" id="PS51212"/>
    </source>
</evidence>
<gene>
    <name evidence="4" type="ORF">HGRIS_012297</name>
</gene>
<dbReference type="PANTHER" id="PTHR45964:SF5">
    <property type="entry name" value="WSCD FAMILY MEMBER CG9164"/>
    <property type="match status" value="1"/>
</dbReference>
<name>A0ABR3IRW5_9AGAR</name>
<keyword evidence="5" id="KW-1185">Reference proteome</keyword>
<keyword evidence="1" id="KW-0677">Repeat</keyword>
<dbReference type="PANTHER" id="PTHR45964">
    <property type="entry name" value="WSCD FAMILY MEMBER CG9164"/>
    <property type="match status" value="1"/>
</dbReference>